<organism evidence="2 3">
    <name type="scientific">Tautonia plasticadhaerens</name>
    <dbReference type="NCBI Taxonomy" id="2527974"/>
    <lineage>
        <taxon>Bacteria</taxon>
        <taxon>Pseudomonadati</taxon>
        <taxon>Planctomycetota</taxon>
        <taxon>Planctomycetia</taxon>
        <taxon>Isosphaerales</taxon>
        <taxon>Isosphaeraceae</taxon>
        <taxon>Tautonia</taxon>
    </lineage>
</organism>
<dbReference type="KEGG" id="tpla:ElP_04030"/>
<dbReference type="PROSITE" id="PS51318">
    <property type="entry name" value="TAT"/>
    <property type="match status" value="1"/>
</dbReference>
<name>A0A518GVF2_9BACT</name>
<dbReference type="InterPro" id="IPR023296">
    <property type="entry name" value="Glyco_hydro_beta-prop_sf"/>
</dbReference>
<dbReference type="RefSeq" id="WP_197446653.1">
    <property type="nucleotide sequence ID" value="NZ_CP036426.1"/>
</dbReference>
<gene>
    <name evidence="2" type="ORF">ElP_04030</name>
</gene>
<dbReference type="Gene3D" id="2.115.10.20">
    <property type="entry name" value="Glycosyl hydrolase domain, family 43"/>
    <property type="match status" value="1"/>
</dbReference>
<feature type="signal peptide" evidence="1">
    <location>
        <begin position="1"/>
        <end position="24"/>
    </location>
</feature>
<evidence type="ECO:0000313" key="3">
    <source>
        <dbReference type="Proteomes" id="UP000317835"/>
    </source>
</evidence>
<keyword evidence="1" id="KW-0732">Signal</keyword>
<dbReference type="EMBL" id="CP036426">
    <property type="protein sequence ID" value="QDV32569.1"/>
    <property type="molecule type" value="Genomic_DNA"/>
</dbReference>
<protein>
    <recommendedName>
        <fullName evidence="4">Glycosyl hydrolase family 32 N-terminal domain-containing protein</fullName>
    </recommendedName>
</protein>
<evidence type="ECO:0000313" key="2">
    <source>
        <dbReference type="EMBL" id="QDV32569.1"/>
    </source>
</evidence>
<dbReference type="Proteomes" id="UP000317835">
    <property type="component" value="Chromosome"/>
</dbReference>
<keyword evidence="3" id="KW-1185">Reference proteome</keyword>
<accession>A0A518GVF2</accession>
<proteinExistence type="predicted"/>
<dbReference type="InterPro" id="IPR006311">
    <property type="entry name" value="TAT_signal"/>
</dbReference>
<sequence precursor="true">MHRRRWLQASTALAASPLMSLARAGAPLRAEAGDGEGVIDLGSRRELFVDRYLIDRLDGDARIALERPRDEGIVHRFDRPYEGPFCGYATVIHDGPLYRLYYRGLPRAGVDGSAAEVTCYAESTDGIRWDRPELGFFEYDGSKANNIVLAGMPPFSHNFCPMLDPRPGVPGDRRYKALAGTGKSGLHAFASDDGIRWRRLGDGPVIAQGAFDSQNVPLWSEHEGRYLCYFRVFVDGDRRIARTTSEDFLRWTEPELMSYGDRPVEHLYTNQTSPYFRAPHLLIGIAARFMPGRRVISAEQAEAIGVDPGYFGDCSDAVLISSRGGDHYDRTYMEGFIVPGIGPENWVSRTNYPALNVVPTGPAEMSVYVNQNYGQATAHLRRYSMRLDGFARVRAGYDGGELVSKPLTFDGRRLELNFETSAAGGIRVEVRDPEGGPIPGYSLAESVETIGNEVGRAVSWRGGEDVSPLAGRPARLRFMLKDASIYALQFTS</sequence>
<evidence type="ECO:0008006" key="4">
    <source>
        <dbReference type="Google" id="ProtNLM"/>
    </source>
</evidence>
<feature type="chain" id="PRO_5022208182" description="Glycosyl hydrolase family 32 N-terminal domain-containing protein" evidence="1">
    <location>
        <begin position="25"/>
        <end position="492"/>
    </location>
</feature>
<evidence type="ECO:0000256" key="1">
    <source>
        <dbReference type="SAM" id="SignalP"/>
    </source>
</evidence>
<dbReference type="AlphaFoldDB" id="A0A518GVF2"/>
<reference evidence="2 3" key="1">
    <citation type="submission" date="2019-02" db="EMBL/GenBank/DDBJ databases">
        <title>Deep-cultivation of Planctomycetes and their phenomic and genomic characterization uncovers novel biology.</title>
        <authorList>
            <person name="Wiegand S."/>
            <person name="Jogler M."/>
            <person name="Boedeker C."/>
            <person name="Pinto D."/>
            <person name="Vollmers J."/>
            <person name="Rivas-Marin E."/>
            <person name="Kohn T."/>
            <person name="Peeters S.H."/>
            <person name="Heuer A."/>
            <person name="Rast P."/>
            <person name="Oberbeckmann S."/>
            <person name="Bunk B."/>
            <person name="Jeske O."/>
            <person name="Meyerdierks A."/>
            <person name="Storesund J.E."/>
            <person name="Kallscheuer N."/>
            <person name="Luecker S."/>
            <person name="Lage O.M."/>
            <person name="Pohl T."/>
            <person name="Merkel B.J."/>
            <person name="Hornburger P."/>
            <person name="Mueller R.-W."/>
            <person name="Bruemmer F."/>
            <person name="Labrenz M."/>
            <person name="Spormann A.M."/>
            <person name="Op den Camp H."/>
            <person name="Overmann J."/>
            <person name="Amann R."/>
            <person name="Jetten M.S.M."/>
            <person name="Mascher T."/>
            <person name="Medema M.H."/>
            <person name="Devos D.P."/>
            <person name="Kaster A.-K."/>
            <person name="Ovreas L."/>
            <person name="Rohde M."/>
            <person name="Galperin M.Y."/>
            <person name="Jogler C."/>
        </authorList>
    </citation>
    <scope>NUCLEOTIDE SEQUENCE [LARGE SCALE GENOMIC DNA]</scope>
    <source>
        <strain evidence="2 3">ElP</strain>
    </source>
</reference>
<dbReference type="SUPFAM" id="SSF75005">
    <property type="entry name" value="Arabinanase/levansucrase/invertase"/>
    <property type="match status" value="2"/>
</dbReference>